<gene>
    <name evidence="1" type="ORF">GND98_006010</name>
</gene>
<comment type="caution">
    <text evidence="1">The sequence shown here is derived from an EMBL/GenBank/DDBJ whole genome shotgun (WGS) entry which is preliminary data.</text>
</comment>
<evidence type="ECO:0000313" key="1">
    <source>
        <dbReference type="EMBL" id="NAS17439.1"/>
    </source>
</evidence>
<accession>A0A6L9ELQ8</accession>
<name>A0A6L9ELQ8_CLOBU</name>
<evidence type="ECO:0000313" key="2">
    <source>
        <dbReference type="Proteomes" id="UP000474042"/>
    </source>
</evidence>
<organism evidence="1 2">
    <name type="scientific">Clostridium butyricum</name>
    <dbReference type="NCBI Taxonomy" id="1492"/>
    <lineage>
        <taxon>Bacteria</taxon>
        <taxon>Bacillati</taxon>
        <taxon>Bacillota</taxon>
        <taxon>Clostridia</taxon>
        <taxon>Eubacteriales</taxon>
        <taxon>Clostridiaceae</taxon>
        <taxon>Clostridium</taxon>
    </lineage>
</organism>
<dbReference type="Proteomes" id="UP000474042">
    <property type="component" value="Unassembled WGS sequence"/>
</dbReference>
<reference evidence="1 2" key="1">
    <citation type="submission" date="2020-01" db="EMBL/GenBank/DDBJ databases">
        <title>Genome sequence of a 1,3-propanediol producer, Clostridium butyricum S3.</title>
        <authorList>
            <person name="Zhou J."/>
        </authorList>
    </citation>
    <scope>NUCLEOTIDE SEQUENCE [LARGE SCALE GENOMIC DNA]</scope>
    <source>
        <strain evidence="1 2">S3</strain>
    </source>
</reference>
<proteinExistence type="predicted"/>
<protein>
    <submittedName>
        <fullName evidence="1">Uncharacterized protein</fullName>
    </submittedName>
</protein>
<dbReference type="EMBL" id="WOFV02000013">
    <property type="protein sequence ID" value="NAS17439.1"/>
    <property type="molecule type" value="Genomic_DNA"/>
</dbReference>
<dbReference type="AlphaFoldDB" id="A0A6L9ELQ8"/>
<sequence length="166" mass="19445">MIQINESDMLFGDFEEESVFQIENSKLHKNVGNGIKVVEFILLSIENELSFIEAKSSSPKPVKDNIIRFNEFINEISDKFIHSFNLYYSAILQRCKECEELNPSFMNLDNSQINFKFILVIKGHRTEWLMPLSDALKESLSYHNTIWKSKVIVFNDELAKKYKLIK</sequence>